<reference evidence="1" key="1">
    <citation type="submission" date="2021-02" db="EMBL/GenBank/DDBJ databases">
        <authorList>
            <person name="Dougan E. K."/>
            <person name="Rhodes N."/>
            <person name="Thang M."/>
            <person name="Chan C."/>
        </authorList>
    </citation>
    <scope>NUCLEOTIDE SEQUENCE</scope>
</reference>
<feature type="non-terminal residue" evidence="1">
    <location>
        <position position="1"/>
    </location>
</feature>
<evidence type="ECO:0000313" key="1">
    <source>
        <dbReference type="EMBL" id="CAE8708995.1"/>
    </source>
</evidence>
<evidence type="ECO:0000313" key="2">
    <source>
        <dbReference type="Proteomes" id="UP000626109"/>
    </source>
</evidence>
<dbReference type="EMBL" id="CAJNNW010031772">
    <property type="protein sequence ID" value="CAE8708995.1"/>
    <property type="molecule type" value="Genomic_DNA"/>
</dbReference>
<protein>
    <submittedName>
        <fullName evidence="1">Uncharacterized protein</fullName>
    </submittedName>
</protein>
<gene>
    <name evidence="1" type="ORF">PGLA2088_LOCUS35212</name>
</gene>
<dbReference type="AlphaFoldDB" id="A0A813KNT3"/>
<organism evidence="1 2">
    <name type="scientific">Polarella glacialis</name>
    <name type="common">Dinoflagellate</name>
    <dbReference type="NCBI Taxonomy" id="89957"/>
    <lineage>
        <taxon>Eukaryota</taxon>
        <taxon>Sar</taxon>
        <taxon>Alveolata</taxon>
        <taxon>Dinophyceae</taxon>
        <taxon>Suessiales</taxon>
        <taxon>Suessiaceae</taxon>
        <taxon>Polarella</taxon>
    </lineage>
</organism>
<sequence>TLDLRRKAQIAYGRPSDHSGEVVVLRSRTFNIDKTIFGSLDQALPRIMAKDRLSIEIYWSDQVAARISEAFAKVPRAPNFDAPMLELDAELGSGRLHSLSHISFHRVIDNARLELSASDFWVDDTFLVVFRHTYDILVRAGKLEASVDLALSSNPPSSDLARPGMTLGSILQKVAPGSLKRKLGRQAIARFSNQIGHSLLYELAWQPNSSL</sequence>
<dbReference type="Proteomes" id="UP000626109">
    <property type="component" value="Unassembled WGS sequence"/>
</dbReference>
<accession>A0A813KNT3</accession>
<proteinExistence type="predicted"/>
<comment type="caution">
    <text evidence="1">The sequence shown here is derived from an EMBL/GenBank/DDBJ whole genome shotgun (WGS) entry which is preliminary data.</text>
</comment>
<name>A0A813KNT3_POLGL</name>